<gene>
    <name evidence="3" type="ORF">SAMN02745977_02509</name>
</gene>
<proteinExistence type="inferred from homology"/>
<evidence type="ECO:0000256" key="2">
    <source>
        <dbReference type="ARBA" id="ARBA00023002"/>
    </source>
</evidence>
<dbReference type="PANTHER" id="PTHR44196:SF1">
    <property type="entry name" value="DEHYDROGENASE_REDUCTASE SDR FAMILY MEMBER 7B"/>
    <property type="match status" value="1"/>
</dbReference>
<protein>
    <submittedName>
        <fullName evidence="3">Short-chain dehydrogenase</fullName>
    </submittedName>
</protein>
<dbReference type="PANTHER" id="PTHR44196">
    <property type="entry name" value="DEHYDROGENASE/REDUCTASE SDR FAMILY MEMBER 7B"/>
    <property type="match status" value="1"/>
</dbReference>
<dbReference type="RefSeq" id="WP_091818438.1">
    <property type="nucleotide sequence ID" value="NZ_FOCW01000015.1"/>
</dbReference>
<dbReference type="GO" id="GO:0016491">
    <property type="term" value="F:oxidoreductase activity"/>
    <property type="evidence" value="ECO:0007669"/>
    <property type="project" value="UniProtKB-KW"/>
</dbReference>
<comment type="similarity">
    <text evidence="1">Belongs to the short-chain dehydrogenases/reductases (SDR) family.</text>
</comment>
<dbReference type="GO" id="GO:0016020">
    <property type="term" value="C:membrane"/>
    <property type="evidence" value="ECO:0007669"/>
    <property type="project" value="TreeGrafter"/>
</dbReference>
<dbReference type="EMBL" id="FOCW01000015">
    <property type="protein sequence ID" value="SEN97719.1"/>
    <property type="molecule type" value="Genomic_DNA"/>
</dbReference>
<keyword evidence="2" id="KW-0560">Oxidoreductase</keyword>
<evidence type="ECO:0000313" key="3">
    <source>
        <dbReference type="EMBL" id="SEN97719.1"/>
    </source>
</evidence>
<keyword evidence="4" id="KW-1185">Reference proteome</keyword>
<name>A0A1H8KXZ8_9BURK</name>
<evidence type="ECO:0000256" key="1">
    <source>
        <dbReference type="ARBA" id="ARBA00006484"/>
    </source>
</evidence>
<dbReference type="OrthoDB" id="335726at2"/>
<dbReference type="Proteomes" id="UP000199531">
    <property type="component" value="Unassembled WGS sequence"/>
</dbReference>
<accession>A0A1H8KXZ8</accession>
<dbReference type="InterPro" id="IPR036291">
    <property type="entry name" value="NAD(P)-bd_dom_sf"/>
</dbReference>
<dbReference type="Pfam" id="PF00106">
    <property type="entry name" value="adh_short"/>
    <property type="match status" value="1"/>
</dbReference>
<dbReference type="STRING" id="1121117.SAMN02745977_02509"/>
<dbReference type="InterPro" id="IPR002347">
    <property type="entry name" value="SDR_fam"/>
</dbReference>
<evidence type="ECO:0000313" key="4">
    <source>
        <dbReference type="Proteomes" id="UP000199531"/>
    </source>
</evidence>
<dbReference type="PRINTS" id="PR00081">
    <property type="entry name" value="GDHRDH"/>
</dbReference>
<sequence length="260" mass="28014">MPLNPRITDWHGKRVWLVGASTGIGRAVAALLHARGAQVCVSARQQGLLDAFVREHPGSQALALDVTDAQATASAAQQLLQGGPLDLVFYCAGYYRPMAADALDLPELLQHQRVNVAGALHVLAAVVPALLQSASAGRAPHLSLVASVAGWRGLPQSLAYGPTKAALINLAENLFLDLRPKGVGVSLVNPGFVDTPLTAQNQFTMPSLITPEQAALAIVRGWERGAFESHFPKRFTGVLRFMRCLPYRWYFPLVHRFTGL</sequence>
<dbReference type="AlphaFoldDB" id="A0A1H8KXZ8"/>
<reference evidence="3 4" key="1">
    <citation type="submission" date="2016-10" db="EMBL/GenBank/DDBJ databases">
        <authorList>
            <person name="de Groot N.N."/>
        </authorList>
    </citation>
    <scope>NUCLEOTIDE SEQUENCE [LARGE SCALE GENOMIC DNA]</scope>
    <source>
        <strain evidence="3 4">DSM 15123</strain>
    </source>
</reference>
<dbReference type="Gene3D" id="3.40.50.720">
    <property type="entry name" value="NAD(P)-binding Rossmann-like Domain"/>
    <property type="match status" value="1"/>
</dbReference>
<dbReference type="SUPFAM" id="SSF51735">
    <property type="entry name" value="NAD(P)-binding Rossmann-fold domains"/>
    <property type="match status" value="1"/>
</dbReference>
<organism evidence="3 4">
    <name type="scientific">Brachymonas denitrificans DSM 15123</name>
    <dbReference type="NCBI Taxonomy" id="1121117"/>
    <lineage>
        <taxon>Bacteria</taxon>
        <taxon>Pseudomonadati</taxon>
        <taxon>Pseudomonadota</taxon>
        <taxon>Betaproteobacteria</taxon>
        <taxon>Burkholderiales</taxon>
        <taxon>Comamonadaceae</taxon>
        <taxon>Brachymonas</taxon>
    </lineage>
</organism>